<keyword evidence="4" id="KW-0406">Ion transport</keyword>
<keyword evidence="4" id="KW-0410">Iron transport</keyword>
<evidence type="ECO:0000259" key="6">
    <source>
        <dbReference type="PROSITE" id="PS50983"/>
    </source>
</evidence>
<dbReference type="EMBL" id="SNZA01000005">
    <property type="protein sequence ID" value="TDR06728.1"/>
    <property type="molecule type" value="Genomic_DNA"/>
</dbReference>
<protein>
    <submittedName>
        <fullName evidence="7">Iron complex transport system substrate-binding protein</fullName>
    </submittedName>
</protein>
<evidence type="ECO:0000256" key="5">
    <source>
        <dbReference type="ARBA" id="ARBA00022729"/>
    </source>
</evidence>
<dbReference type="OrthoDB" id="63946at2"/>
<evidence type="ECO:0000256" key="2">
    <source>
        <dbReference type="ARBA" id="ARBA00008814"/>
    </source>
</evidence>
<reference evidence="7 8" key="1">
    <citation type="submission" date="2019-03" db="EMBL/GenBank/DDBJ databases">
        <title>Genomic Encyclopedia of Type Strains, Phase IV (KMG-IV): sequencing the most valuable type-strain genomes for metagenomic binning, comparative biology and taxonomic classification.</title>
        <authorList>
            <person name="Goeker M."/>
        </authorList>
    </citation>
    <scope>NUCLEOTIDE SEQUENCE [LARGE SCALE GENOMIC DNA]</scope>
    <source>
        <strain evidence="7 8">DSM 5604</strain>
    </source>
</reference>
<keyword evidence="8" id="KW-1185">Reference proteome</keyword>
<dbReference type="PANTHER" id="PTHR30532">
    <property type="entry name" value="IRON III DICITRATE-BINDING PERIPLASMIC PROTEIN"/>
    <property type="match status" value="1"/>
</dbReference>
<name>A0A4R6X2Q6_9GAMM</name>
<dbReference type="GO" id="GO:0030288">
    <property type="term" value="C:outer membrane-bounded periplasmic space"/>
    <property type="evidence" value="ECO:0007669"/>
    <property type="project" value="TreeGrafter"/>
</dbReference>
<dbReference type="AlphaFoldDB" id="A0A4R6X2Q6"/>
<dbReference type="RefSeq" id="WP_133563996.1">
    <property type="nucleotide sequence ID" value="NZ_SNZA01000005.1"/>
</dbReference>
<dbReference type="Pfam" id="PF01497">
    <property type="entry name" value="Peripla_BP_2"/>
    <property type="match status" value="1"/>
</dbReference>
<evidence type="ECO:0000313" key="8">
    <source>
        <dbReference type="Proteomes" id="UP000295729"/>
    </source>
</evidence>
<evidence type="ECO:0000256" key="1">
    <source>
        <dbReference type="ARBA" id="ARBA00004196"/>
    </source>
</evidence>
<evidence type="ECO:0000256" key="3">
    <source>
        <dbReference type="ARBA" id="ARBA00022448"/>
    </source>
</evidence>
<dbReference type="Proteomes" id="UP000295729">
    <property type="component" value="Unassembled WGS sequence"/>
</dbReference>
<dbReference type="InterPro" id="IPR002491">
    <property type="entry name" value="ABC_transptr_periplasmic_BD"/>
</dbReference>
<organism evidence="7 8">
    <name type="scientific">Marinomonas communis</name>
    <dbReference type="NCBI Taxonomy" id="28254"/>
    <lineage>
        <taxon>Bacteria</taxon>
        <taxon>Pseudomonadati</taxon>
        <taxon>Pseudomonadota</taxon>
        <taxon>Gammaproteobacteria</taxon>
        <taxon>Oceanospirillales</taxon>
        <taxon>Oceanospirillaceae</taxon>
        <taxon>Marinomonas</taxon>
    </lineage>
</organism>
<keyword evidence="4" id="KW-0408">Iron</keyword>
<keyword evidence="3" id="KW-0813">Transport</keyword>
<dbReference type="Gene3D" id="3.40.50.1980">
    <property type="entry name" value="Nitrogenase molybdenum iron protein domain"/>
    <property type="match status" value="2"/>
</dbReference>
<keyword evidence="5" id="KW-0732">Signal</keyword>
<dbReference type="InterPro" id="IPR051313">
    <property type="entry name" value="Bact_iron-sidero_bind"/>
</dbReference>
<feature type="domain" description="Fe/B12 periplasmic-binding" evidence="6">
    <location>
        <begin position="22"/>
        <end position="282"/>
    </location>
</feature>
<evidence type="ECO:0000256" key="4">
    <source>
        <dbReference type="ARBA" id="ARBA00022496"/>
    </source>
</evidence>
<comment type="similarity">
    <text evidence="2">Belongs to the bacterial solute-binding protein 8 family.</text>
</comment>
<dbReference type="GO" id="GO:1901678">
    <property type="term" value="P:iron coordination entity transport"/>
    <property type="evidence" value="ECO:0007669"/>
    <property type="project" value="UniProtKB-ARBA"/>
</dbReference>
<accession>A0A4R6X2Q6</accession>
<proteinExistence type="inferred from homology"/>
<dbReference type="SUPFAM" id="SSF53807">
    <property type="entry name" value="Helical backbone' metal receptor"/>
    <property type="match status" value="1"/>
</dbReference>
<gene>
    <name evidence="7" type="ORF">C8D85_2915</name>
</gene>
<evidence type="ECO:0000313" key="7">
    <source>
        <dbReference type="EMBL" id="TDR06728.1"/>
    </source>
</evidence>
<sequence length="282" mass="29790">MDFKKLLIVGVLCSGSAVATERVVSYDLGSVDTMRALQASDQVVGLPKQALPTYLKAFSAEQYVDVGGLKTPDSQAVKSASPSLILITGRQGDQGKALSEIATTETVGLGSGPFWPAFEEHVQSLAKEIDKQSEATSALASLKQHIADLRTVAQGQTMLSVTHNAGGFSVRKDPIALELLGMQAAQLPESVKAETRGTRTFMPVTAADIAAANPKVVYVVDRSQAIGQADQALDAAAFQKQLKALGASTQVVYLTPDLWYLSGNGLESLALQAEELVLPFKS</sequence>
<comment type="caution">
    <text evidence="7">The sequence shown here is derived from an EMBL/GenBank/DDBJ whole genome shotgun (WGS) entry which is preliminary data.</text>
</comment>
<dbReference type="PANTHER" id="PTHR30532:SF28">
    <property type="entry name" value="PETROBACTIN-BINDING PROTEIN YCLQ"/>
    <property type="match status" value="1"/>
</dbReference>
<dbReference type="PROSITE" id="PS50983">
    <property type="entry name" value="FE_B12_PBP"/>
    <property type="match status" value="1"/>
</dbReference>
<comment type="subcellular location">
    <subcellularLocation>
        <location evidence="1">Cell envelope</location>
    </subcellularLocation>
</comment>